<protein>
    <recommendedName>
        <fullName evidence="4">DUF2950 domain-containing protein</fullName>
    </recommendedName>
</protein>
<keyword evidence="3" id="KW-1185">Reference proteome</keyword>
<dbReference type="Proteomes" id="UP001295463">
    <property type="component" value="Chromosome"/>
</dbReference>
<reference evidence="2 3" key="1">
    <citation type="submission" date="2022-03" db="EMBL/GenBank/DDBJ databases">
        <authorList>
            <person name="Koch H."/>
        </authorList>
    </citation>
    <scope>NUCLEOTIDE SEQUENCE [LARGE SCALE GENOMIC DNA]</scope>
    <source>
        <strain evidence="2 3">G1</strain>
    </source>
</reference>
<dbReference type="RefSeq" id="WP_305731200.1">
    <property type="nucleotide sequence ID" value="NZ_OW150024.1"/>
</dbReference>
<proteinExistence type="predicted"/>
<dbReference type="Pfam" id="PF11453">
    <property type="entry name" value="DUF2950"/>
    <property type="match status" value="1"/>
</dbReference>
<gene>
    <name evidence="2" type="ORF">GEAMG1_0428</name>
</gene>
<evidence type="ECO:0000313" key="2">
    <source>
        <dbReference type="EMBL" id="CAH2030250.1"/>
    </source>
</evidence>
<dbReference type="EMBL" id="OW150024">
    <property type="protein sequence ID" value="CAH2030250.1"/>
    <property type="molecule type" value="Genomic_DNA"/>
</dbReference>
<organism evidence="2 3">
    <name type="scientific">Trichlorobacter ammonificans</name>
    <dbReference type="NCBI Taxonomy" id="2916410"/>
    <lineage>
        <taxon>Bacteria</taxon>
        <taxon>Pseudomonadati</taxon>
        <taxon>Thermodesulfobacteriota</taxon>
        <taxon>Desulfuromonadia</taxon>
        <taxon>Geobacterales</taxon>
        <taxon>Geobacteraceae</taxon>
        <taxon>Trichlorobacter</taxon>
    </lineage>
</organism>
<feature type="region of interest" description="Disordered" evidence="1">
    <location>
        <begin position="315"/>
        <end position="335"/>
    </location>
</feature>
<sequence>MTPILSGRFVSSGLRHGFLLLILAGVLLVTTAATAECRGPGPRQQHFRSPEQAARALVEACRKDDLQALLTILGPGSRQLVASGDGVADNAGRDRFVAAYDHKHRITPQGPTAMILQIGNDDWSLPIPIVRKRGGWAFDIGTGKREMLKRRIGRNELRALELLERYVAAQHDYAGRNRGDNGTVEFAQRLVSSPGRRDGLYWKAQEGEPESPFGPLVAQLTADGYSVTEAPFAPFHGYHFRILTGQGEQAGGGAYPYLVKGRMILGFALVAYPAAYGSSGVMTFLVNQEGIVYEKNLGRQTRRLAEAMTLFNPDSTWRRVQPPEPPANGAATKQP</sequence>
<evidence type="ECO:0008006" key="4">
    <source>
        <dbReference type="Google" id="ProtNLM"/>
    </source>
</evidence>
<evidence type="ECO:0000313" key="3">
    <source>
        <dbReference type="Proteomes" id="UP001295463"/>
    </source>
</evidence>
<accession>A0ABN8HFP5</accession>
<name>A0ABN8HFP5_9BACT</name>
<evidence type="ECO:0000256" key="1">
    <source>
        <dbReference type="SAM" id="MobiDB-lite"/>
    </source>
</evidence>
<dbReference type="InterPro" id="IPR021556">
    <property type="entry name" value="DUF2950"/>
</dbReference>